<sequence>MAGENPLVAAPPAESGSFFNAGTGDNGWATGISIAESAMDTFNGIKDGNWVEAGLGMVGLAADAAAMAIDPFGTLLSSAASFLMEHVQPLKDMLDWLAGDPPVIESYSTTWNNVAEELGRIAEEYSAGVRRGTEGWTGAAAEAYHANSAVHGDALAGAASAAGTVGTVVGLMGMVVGFVREMVRDLIADLVGKLIAWVLEAVFSLGFGTPVIVAQAVTAISRWAAKIAKIIQDLLNTIKKVSPMLKRLVEVFEKIMKVVGKLAGKVTGLDVLSPGNIKPGGFLQTGRADIDTP</sequence>
<protein>
    <recommendedName>
        <fullName evidence="3">PPE family protein</fullName>
    </recommendedName>
</protein>
<dbReference type="AlphaFoldDB" id="A0A2P8HR26"/>
<reference evidence="1 2" key="1">
    <citation type="submission" date="2018-03" db="EMBL/GenBank/DDBJ databases">
        <title>Genomic Encyclopedia of Type Strains, Phase III (KMG-III): the genomes of soil and plant-associated and newly described type strains.</title>
        <authorList>
            <person name="Whitman W."/>
        </authorList>
    </citation>
    <scope>NUCLEOTIDE SEQUENCE [LARGE SCALE GENOMIC DNA]</scope>
    <source>
        <strain evidence="1 2">CGMCC 4.7097</strain>
    </source>
</reference>
<organism evidence="1 2">
    <name type="scientific">Saccharothrix carnea</name>
    <dbReference type="NCBI Taxonomy" id="1280637"/>
    <lineage>
        <taxon>Bacteria</taxon>
        <taxon>Bacillati</taxon>
        <taxon>Actinomycetota</taxon>
        <taxon>Actinomycetes</taxon>
        <taxon>Pseudonocardiales</taxon>
        <taxon>Pseudonocardiaceae</taxon>
        <taxon>Saccharothrix</taxon>
    </lineage>
</organism>
<evidence type="ECO:0000313" key="2">
    <source>
        <dbReference type="Proteomes" id="UP000241118"/>
    </source>
</evidence>
<dbReference type="RefSeq" id="WP_425444476.1">
    <property type="nucleotide sequence ID" value="NZ_PYAX01000024.1"/>
</dbReference>
<dbReference type="InterPro" id="IPR038332">
    <property type="entry name" value="PPE_sf"/>
</dbReference>
<proteinExistence type="predicted"/>
<dbReference type="Proteomes" id="UP000241118">
    <property type="component" value="Unassembled WGS sequence"/>
</dbReference>
<keyword evidence="2" id="KW-1185">Reference proteome</keyword>
<comment type="caution">
    <text evidence="1">The sequence shown here is derived from an EMBL/GenBank/DDBJ whole genome shotgun (WGS) entry which is preliminary data.</text>
</comment>
<dbReference type="Gene3D" id="1.20.1260.20">
    <property type="entry name" value="PPE superfamily"/>
    <property type="match status" value="1"/>
</dbReference>
<dbReference type="SUPFAM" id="SSF140459">
    <property type="entry name" value="PE/PPE dimer-like"/>
    <property type="match status" value="1"/>
</dbReference>
<name>A0A2P8HR26_SACCR</name>
<evidence type="ECO:0008006" key="3">
    <source>
        <dbReference type="Google" id="ProtNLM"/>
    </source>
</evidence>
<feature type="non-terminal residue" evidence="1">
    <location>
        <position position="293"/>
    </location>
</feature>
<gene>
    <name evidence="1" type="ORF">B0I31_12464</name>
</gene>
<dbReference type="EMBL" id="PYAX01000024">
    <property type="protein sequence ID" value="PSL48677.1"/>
    <property type="molecule type" value="Genomic_DNA"/>
</dbReference>
<evidence type="ECO:0000313" key="1">
    <source>
        <dbReference type="EMBL" id="PSL48677.1"/>
    </source>
</evidence>
<accession>A0A2P8HR26</accession>